<dbReference type="EMBL" id="JAHQIW010001335">
    <property type="protein sequence ID" value="KAJ1352205.1"/>
    <property type="molecule type" value="Genomic_DNA"/>
</dbReference>
<feature type="region of interest" description="Disordered" evidence="2">
    <location>
        <begin position="123"/>
        <end position="148"/>
    </location>
</feature>
<feature type="compositionally biased region" description="Low complexity" evidence="2">
    <location>
        <begin position="83"/>
        <end position="93"/>
    </location>
</feature>
<feature type="domain" description="Nematode cuticle collagen N-terminal" evidence="3">
    <location>
        <begin position="1"/>
        <end position="31"/>
    </location>
</feature>
<evidence type="ECO:0000259" key="3">
    <source>
        <dbReference type="Pfam" id="PF01484"/>
    </source>
</evidence>
<gene>
    <name evidence="4" type="ORF">KIN20_008410</name>
</gene>
<reference evidence="4" key="1">
    <citation type="submission" date="2021-06" db="EMBL/GenBank/DDBJ databases">
        <title>Parelaphostrongylus tenuis whole genome reference sequence.</title>
        <authorList>
            <person name="Garwood T.J."/>
            <person name="Larsen P.A."/>
            <person name="Fountain-Jones N.M."/>
            <person name="Garbe J.R."/>
            <person name="Macchietto M.G."/>
            <person name="Kania S.A."/>
            <person name="Gerhold R.W."/>
            <person name="Richards J.E."/>
            <person name="Wolf T.M."/>
        </authorList>
    </citation>
    <scope>NUCLEOTIDE SEQUENCE</scope>
    <source>
        <strain evidence="4">MNPRO001-30</strain>
        <tissue evidence="4">Meninges</tissue>
    </source>
</reference>
<evidence type="ECO:0000313" key="4">
    <source>
        <dbReference type="EMBL" id="KAJ1352205.1"/>
    </source>
</evidence>
<dbReference type="Proteomes" id="UP001196413">
    <property type="component" value="Unassembled WGS sequence"/>
</dbReference>
<dbReference type="InterPro" id="IPR002486">
    <property type="entry name" value="Col_cuticle_N"/>
</dbReference>
<dbReference type="Pfam" id="PF01484">
    <property type="entry name" value="Col_cuticle_N"/>
    <property type="match status" value="1"/>
</dbReference>
<proteinExistence type="predicted"/>
<protein>
    <recommendedName>
        <fullName evidence="3">Nematode cuticle collagen N-terminal domain-containing protein</fullName>
    </recommendedName>
</protein>
<name>A0AAD5M6U4_PARTN</name>
<evidence type="ECO:0000256" key="1">
    <source>
        <dbReference type="ARBA" id="ARBA00022737"/>
    </source>
</evidence>
<keyword evidence="1" id="KW-0677">Repeat</keyword>
<evidence type="ECO:0000256" key="2">
    <source>
        <dbReference type="SAM" id="MobiDB-lite"/>
    </source>
</evidence>
<organism evidence="4 5">
    <name type="scientific">Parelaphostrongylus tenuis</name>
    <name type="common">Meningeal worm</name>
    <dbReference type="NCBI Taxonomy" id="148309"/>
    <lineage>
        <taxon>Eukaryota</taxon>
        <taxon>Metazoa</taxon>
        <taxon>Ecdysozoa</taxon>
        <taxon>Nematoda</taxon>
        <taxon>Chromadorea</taxon>
        <taxon>Rhabditida</taxon>
        <taxon>Rhabditina</taxon>
        <taxon>Rhabditomorpha</taxon>
        <taxon>Strongyloidea</taxon>
        <taxon>Metastrongylidae</taxon>
        <taxon>Parelaphostrongylus</taxon>
    </lineage>
</organism>
<dbReference type="GO" id="GO:0042302">
    <property type="term" value="F:structural constituent of cuticle"/>
    <property type="evidence" value="ECO:0007669"/>
    <property type="project" value="InterPro"/>
</dbReference>
<dbReference type="AlphaFoldDB" id="A0AAD5M6U4"/>
<sequence length="175" mass="18427">MILTEISNIHAELDAEIESWKMEADVLWNDMNKYGRIRRQAYGYASPPTRASFAGPQRPKAFGAQAFSGHAKRPSHHGGGAGSQSSSNNKNGNVFPLNDGAPSIEPSENCNCNLENTCPAGPPGPKGAPGFEGSDGIPGIPGIDGKDAEDAKALTQQYDGCFNCPAGPLDFPVLQ</sequence>
<keyword evidence="5" id="KW-1185">Reference proteome</keyword>
<evidence type="ECO:0000313" key="5">
    <source>
        <dbReference type="Proteomes" id="UP001196413"/>
    </source>
</evidence>
<comment type="caution">
    <text evidence="4">The sequence shown here is derived from an EMBL/GenBank/DDBJ whole genome shotgun (WGS) entry which is preliminary data.</text>
</comment>
<accession>A0AAD5M6U4</accession>
<feature type="region of interest" description="Disordered" evidence="2">
    <location>
        <begin position="48"/>
        <end position="102"/>
    </location>
</feature>